<dbReference type="InterPro" id="IPR018060">
    <property type="entry name" value="HTH_AraC"/>
</dbReference>
<dbReference type="Pfam" id="PF12833">
    <property type="entry name" value="HTH_18"/>
    <property type="match status" value="1"/>
</dbReference>
<dbReference type="InterPro" id="IPR037923">
    <property type="entry name" value="HTH-like"/>
</dbReference>
<evidence type="ECO:0000259" key="4">
    <source>
        <dbReference type="PROSITE" id="PS01124"/>
    </source>
</evidence>
<feature type="domain" description="HTH araC/xylS-type" evidence="4">
    <location>
        <begin position="180"/>
        <end position="278"/>
    </location>
</feature>
<protein>
    <submittedName>
        <fullName evidence="5">AraC family transcriptional regulator</fullName>
    </submittedName>
</protein>
<dbReference type="Gene3D" id="1.10.10.60">
    <property type="entry name" value="Homeodomain-like"/>
    <property type="match status" value="2"/>
</dbReference>
<dbReference type="PANTHER" id="PTHR43280:SF2">
    <property type="entry name" value="HTH-TYPE TRANSCRIPTIONAL REGULATOR EXSA"/>
    <property type="match status" value="1"/>
</dbReference>
<gene>
    <name evidence="5" type="ORF">NQZ67_09630</name>
</gene>
<reference evidence="5" key="1">
    <citation type="submission" date="2022-08" db="EMBL/GenBank/DDBJ databases">
        <title>The genomic sequence of strain Paenibacillus sp. SCIV0701.</title>
        <authorList>
            <person name="Zhao H."/>
        </authorList>
    </citation>
    <scope>NUCLEOTIDE SEQUENCE</scope>
    <source>
        <strain evidence="5">SCIV0701</strain>
    </source>
</reference>
<comment type="caution">
    <text evidence="5">The sequence shown here is derived from an EMBL/GenBank/DDBJ whole genome shotgun (WGS) entry which is preliminary data.</text>
</comment>
<dbReference type="InterPro" id="IPR020449">
    <property type="entry name" value="Tscrpt_reg_AraC-type_HTH"/>
</dbReference>
<dbReference type="SUPFAM" id="SSF46689">
    <property type="entry name" value="Homeodomain-like"/>
    <property type="match status" value="2"/>
</dbReference>
<dbReference type="AlphaFoldDB" id="A0A9X2MQS4"/>
<dbReference type="GO" id="GO:0043565">
    <property type="term" value="F:sequence-specific DNA binding"/>
    <property type="evidence" value="ECO:0007669"/>
    <property type="project" value="InterPro"/>
</dbReference>
<dbReference type="Pfam" id="PF02311">
    <property type="entry name" value="AraC_binding"/>
    <property type="match status" value="1"/>
</dbReference>
<accession>A0A9X2MQS4</accession>
<evidence type="ECO:0000256" key="3">
    <source>
        <dbReference type="ARBA" id="ARBA00023163"/>
    </source>
</evidence>
<dbReference type="PANTHER" id="PTHR43280">
    <property type="entry name" value="ARAC-FAMILY TRANSCRIPTIONAL REGULATOR"/>
    <property type="match status" value="1"/>
</dbReference>
<evidence type="ECO:0000256" key="1">
    <source>
        <dbReference type="ARBA" id="ARBA00023015"/>
    </source>
</evidence>
<dbReference type="SMART" id="SM00342">
    <property type="entry name" value="HTH_ARAC"/>
    <property type="match status" value="1"/>
</dbReference>
<dbReference type="GO" id="GO:0003700">
    <property type="term" value="F:DNA-binding transcription factor activity"/>
    <property type="evidence" value="ECO:0007669"/>
    <property type="project" value="InterPro"/>
</dbReference>
<keyword evidence="1" id="KW-0805">Transcription regulation</keyword>
<dbReference type="PROSITE" id="PS01124">
    <property type="entry name" value="HTH_ARAC_FAMILY_2"/>
    <property type="match status" value="1"/>
</dbReference>
<sequence length="285" mass="33231">MNRIDERNDTHTTLQDMLLTMQVQIEEAHLTQVRSDWRDIDYCPSYNKLYFVLEGEGWLKIGDLELYPVPGQLILMPAHVTQSYSALPDKQPFLKYWCHFRAVAGGSDIFQWLDVPYCYDGLPRPDVERLFGQMVDAHRSATFASRLKEQSLLLHLLSDMLEGLPLQAQKGQSHEMERLTLIQQFVDRHLHKDLTLEEMADVAHLHPNYFSKYFKKHFGMPPLKYVSRKKMDRAKLLLKTTNQSVKEIAIATGFEEANYFSKTFRREVGYSPTEYRVGVQRTKGI</sequence>
<dbReference type="InterPro" id="IPR009057">
    <property type="entry name" value="Homeodomain-like_sf"/>
</dbReference>
<dbReference type="Gene3D" id="2.60.120.280">
    <property type="entry name" value="Regulatory protein AraC"/>
    <property type="match status" value="1"/>
</dbReference>
<evidence type="ECO:0000256" key="2">
    <source>
        <dbReference type="ARBA" id="ARBA00023125"/>
    </source>
</evidence>
<keyword evidence="3" id="KW-0804">Transcription</keyword>
<dbReference type="Proteomes" id="UP001141950">
    <property type="component" value="Unassembled WGS sequence"/>
</dbReference>
<keyword evidence="2" id="KW-0238">DNA-binding</keyword>
<dbReference type="EMBL" id="JANIPJ010000005">
    <property type="protein sequence ID" value="MCR2804138.1"/>
    <property type="molecule type" value="Genomic_DNA"/>
</dbReference>
<name>A0A9X2MQS4_9BACL</name>
<dbReference type="InterPro" id="IPR018062">
    <property type="entry name" value="HTH_AraC-typ_CS"/>
</dbReference>
<evidence type="ECO:0000313" key="6">
    <source>
        <dbReference type="Proteomes" id="UP001141950"/>
    </source>
</evidence>
<organism evidence="5 6">
    <name type="scientific">Paenibacillus soyae</name>
    <dbReference type="NCBI Taxonomy" id="2969249"/>
    <lineage>
        <taxon>Bacteria</taxon>
        <taxon>Bacillati</taxon>
        <taxon>Bacillota</taxon>
        <taxon>Bacilli</taxon>
        <taxon>Bacillales</taxon>
        <taxon>Paenibacillaceae</taxon>
        <taxon>Paenibacillus</taxon>
    </lineage>
</organism>
<dbReference type="PROSITE" id="PS00041">
    <property type="entry name" value="HTH_ARAC_FAMILY_1"/>
    <property type="match status" value="1"/>
</dbReference>
<proteinExistence type="predicted"/>
<dbReference type="SUPFAM" id="SSF51215">
    <property type="entry name" value="Regulatory protein AraC"/>
    <property type="match status" value="1"/>
</dbReference>
<dbReference type="PRINTS" id="PR00032">
    <property type="entry name" value="HTHARAC"/>
</dbReference>
<dbReference type="RefSeq" id="WP_257444966.1">
    <property type="nucleotide sequence ID" value="NZ_JANIPJ010000005.1"/>
</dbReference>
<keyword evidence="6" id="KW-1185">Reference proteome</keyword>
<dbReference type="InterPro" id="IPR003313">
    <property type="entry name" value="AraC-bd"/>
</dbReference>
<evidence type="ECO:0000313" key="5">
    <source>
        <dbReference type="EMBL" id="MCR2804138.1"/>
    </source>
</evidence>